<dbReference type="EMBL" id="CADCXV010001037">
    <property type="protein sequence ID" value="CAB0040577.1"/>
    <property type="molecule type" value="Genomic_DNA"/>
</dbReference>
<reference evidence="2 3" key="1">
    <citation type="submission" date="2020-02" db="EMBL/GenBank/DDBJ databases">
        <authorList>
            <person name="Ferguson B K."/>
        </authorList>
    </citation>
    <scope>NUCLEOTIDE SEQUENCE [LARGE SCALE GENOMIC DNA]</scope>
</reference>
<keyword evidence="3" id="KW-1185">Reference proteome</keyword>
<accession>A0A6H5ITX1</accession>
<protein>
    <submittedName>
        <fullName evidence="2">Uncharacterized protein</fullName>
    </submittedName>
</protein>
<dbReference type="Proteomes" id="UP000479190">
    <property type="component" value="Unassembled WGS sequence"/>
</dbReference>
<feature type="region of interest" description="Disordered" evidence="1">
    <location>
        <begin position="96"/>
        <end position="124"/>
    </location>
</feature>
<proteinExistence type="predicted"/>
<name>A0A6H5ITX1_9HYME</name>
<evidence type="ECO:0000313" key="3">
    <source>
        <dbReference type="Proteomes" id="UP000479190"/>
    </source>
</evidence>
<dbReference type="AlphaFoldDB" id="A0A6H5ITX1"/>
<gene>
    <name evidence="2" type="ORF">TBRA_LOCUS12275</name>
</gene>
<evidence type="ECO:0000256" key="1">
    <source>
        <dbReference type="SAM" id="MobiDB-lite"/>
    </source>
</evidence>
<sequence length="124" mass="14359">MNGEPVCALPNRHQGKINLELNGKIFELNTVKSCKRSERGDDKDFIAWIWSKKKGPIKPWPHFQEIVIFEARNSPGNHQATWCTLSMIITNDHFDEEFDDDEDTDDISFDSEEEQDLSTSLDFI</sequence>
<evidence type="ECO:0000313" key="2">
    <source>
        <dbReference type="EMBL" id="CAB0040577.1"/>
    </source>
</evidence>
<organism evidence="2 3">
    <name type="scientific">Trichogramma brassicae</name>
    <dbReference type="NCBI Taxonomy" id="86971"/>
    <lineage>
        <taxon>Eukaryota</taxon>
        <taxon>Metazoa</taxon>
        <taxon>Ecdysozoa</taxon>
        <taxon>Arthropoda</taxon>
        <taxon>Hexapoda</taxon>
        <taxon>Insecta</taxon>
        <taxon>Pterygota</taxon>
        <taxon>Neoptera</taxon>
        <taxon>Endopterygota</taxon>
        <taxon>Hymenoptera</taxon>
        <taxon>Apocrita</taxon>
        <taxon>Proctotrupomorpha</taxon>
        <taxon>Chalcidoidea</taxon>
        <taxon>Trichogrammatidae</taxon>
        <taxon>Trichogramma</taxon>
    </lineage>
</organism>
<feature type="compositionally biased region" description="Acidic residues" evidence="1">
    <location>
        <begin position="96"/>
        <end position="116"/>
    </location>
</feature>